<evidence type="ECO:0000313" key="3">
    <source>
        <dbReference type="Proteomes" id="UP000225433"/>
    </source>
</evidence>
<name>A0A2G0PYZ9_XENHO</name>
<reference evidence="1 3" key="1">
    <citation type="journal article" date="2017" name="Nat. Microbiol.">
        <title>Natural product diversity associated with the nematode symbionts Photorhabdus and Xenorhabdus.</title>
        <authorList>
            <person name="Tobias N.J."/>
            <person name="Wolff H."/>
            <person name="Djahanschiri B."/>
            <person name="Grundmann F."/>
            <person name="Kronenwerth M."/>
            <person name="Shi Y.M."/>
            <person name="Simonyi S."/>
            <person name="Grun P."/>
            <person name="Shapiro-Ilan D."/>
            <person name="Pidot S.J."/>
            <person name="Stinear T.P."/>
            <person name="Ebersberger I."/>
            <person name="Bode H.B."/>
        </authorList>
    </citation>
    <scope>NUCLEOTIDE SEQUENCE [LARGE SCALE GENOMIC DNA]</scope>
    <source>
        <strain evidence="1 3">DSM 17903</strain>
    </source>
</reference>
<sequence>MLEICLQSLHVTVSVAKSVFWDIAATKSINMLLIAAITDFVMGGSSSLG</sequence>
<dbReference type="EMBL" id="NJAI01000010">
    <property type="protein sequence ID" value="PHM52204.1"/>
    <property type="molecule type" value="Genomic_DNA"/>
</dbReference>
<comment type="caution">
    <text evidence="1">The sequence shown here is derived from an EMBL/GenBank/DDBJ whole genome shotgun (WGS) entry which is preliminary data.</text>
</comment>
<dbReference type="AlphaFoldDB" id="A0A2G0PYZ9"/>
<dbReference type="EMBL" id="NJAI01000008">
    <property type="protein sequence ID" value="PHM52724.1"/>
    <property type="molecule type" value="Genomic_DNA"/>
</dbReference>
<evidence type="ECO:0000313" key="1">
    <source>
        <dbReference type="EMBL" id="PHM52204.1"/>
    </source>
</evidence>
<evidence type="ECO:0000313" key="2">
    <source>
        <dbReference type="EMBL" id="PHM52724.1"/>
    </source>
</evidence>
<proteinExistence type="predicted"/>
<protein>
    <submittedName>
        <fullName evidence="1">Uncharacterized protein</fullName>
    </submittedName>
</protein>
<accession>A0A2G0PYZ9</accession>
<gene>
    <name evidence="2" type="ORF">Xhom_04394</name>
    <name evidence="1" type="ORF">Xhom_04583</name>
</gene>
<dbReference type="Proteomes" id="UP000225433">
    <property type="component" value="Unassembled WGS sequence"/>
</dbReference>
<organism evidence="1 3">
    <name type="scientific">Xenorhabdus hominickii</name>
    <dbReference type="NCBI Taxonomy" id="351679"/>
    <lineage>
        <taxon>Bacteria</taxon>
        <taxon>Pseudomonadati</taxon>
        <taxon>Pseudomonadota</taxon>
        <taxon>Gammaproteobacteria</taxon>
        <taxon>Enterobacterales</taxon>
        <taxon>Morganellaceae</taxon>
        <taxon>Xenorhabdus</taxon>
    </lineage>
</organism>